<dbReference type="AlphaFoldDB" id="A0A087EB67"/>
<evidence type="ECO:0000256" key="4">
    <source>
        <dbReference type="PIRSR" id="PIRSR000915-3"/>
    </source>
</evidence>
<feature type="active site" description="Proton donor" evidence="2">
    <location>
        <position position="18"/>
    </location>
</feature>
<organism evidence="6 7">
    <name type="scientific">Bifidobacterium subtile</name>
    <dbReference type="NCBI Taxonomy" id="77635"/>
    <lineage>
        <taxon>Bacteria</taxon>
        <taxon>Bacillati</taxon>
        <taxon>Actinomycetota</taxon>
        <taxon>Actinomycetes</taxon>
        <taxon>Bifidobacteriales</taxon>
        <taxon>Bifidobacteriaceae</taxon>
        <taxon>Bifidobacterium</taxon>
    </lineage>
</organism>
<gene>
    <name evidence="6" type="ORF">BISU_1547</name>
</gene>
<evidence type="ECO:0000256" key="3">
    <source>
        <dbReference type="PIRSR" id="PIRSR000915-2"/>
    </source>
</evidence>
<dbReference type="InterPro" id="IPR023214">
    <property type="entry name" value="HAD_sf"/>
</dbReference>
<feature type="region of interest" description="Disordered" evidence="5">
    <location>
        <begin position="264"/>
        <end position="294"/>
    </location>
</feature>
<feature type="active site" description="Nucleophile" evidence="2">
    <location>
        <position position="16"/>
    </location>
</feature>
<evidence type="ECO:0000256" key="2">
    <source>
        <dbReference type="PIRSR" id="PIRSR000915-1"/>
    </source>
</evidence>
<dbReference type="InterPro" id="IPR006357">
    <property type="entry name" value="HAD-SF_hydro_IIA"/>
</dbReference>
<evidence type="ECO:0000313" key="7">
    <source>
        <dbReference type="Proteomes" id="UP000029055"/>
    </source>
</evidence>
<evidence type="ECO:0000256" key="1">
    <source>
        <dbReference type="PIRNR" id="PIRNR000915"/>
    </source>
</evidence>
<dbReference type="GO" id="GO:0008253">
    <property type="term" value="F:5'-nucleotidase activity"/>
    <property type="evidence" value="ECO:0007669"/>
    <property type="project" value="UniProtKB-EC"/>
</dbReference>
<dbReference type="PANTHER" id="PTHR19288:SF46">
    <property type="entry name" value="HALOACID DEHALOGENASE-LIKE HYDROLASE DOMAIN-CONTAINING PROTEIN 2"/>
    <property type="match status" value="1"/>
</dbReference>
<dbReference type="GO" id="GO:0005737">
    <property type="term" value="C:cytoplasm"/>
    <property type="evidence" value="ECO:0007669"/>
    <property type="project" value="TreeGrafter"/>
</dbReference>
<sequence>MNESMKNHGIQAWLTDMDGVLVHEDEALPGAVEFIETLKETGTPFLVLTNNSIFSRRDLNWRLHASGIDIPEENIWTSALATAEFVSQQMPGGKAYVVGEAGLTTALHDVGYVLTDKNPDYVIIGETRNYSFEQLTRALQLIQGGARFICTNPDYTGPSSSGDLLAAGAVAEMIHKASGFEPYFIGKPNPIFFRTALNKLTAHSKTTAMIGDRLDTDIRAGLEAGVETFLVLTGISKADSVDKFPFKPSHVVNSISDLIPLAKGAHPDTLEKPKELPQPAKSVQSAPAAAAKRK</sequence>
<name>A0A087EB67_9BIFI</name>
<dbReference type="STRING" id="77635.BISU_1547"/>
<feature type="binding site" evidence="3">
    <location>
        <position position="187"/>
    </location>
    <ligand>
        <name>substrate</name>
    </ligand>
</feature>
<dbReference type="SUPFAM" id="SSF56784">
    <property type="entry name" value="HAD-like"/>
    <property type="match status" value="1"/>
</dbReference>
<reference evidence="6 7" key="1">
    <citation type="submission" date="2014-03" db="EMBL/GenBank/DDBJ databases">
        <title>Genomics of Bifidobacteria.</title>
        <authorList>
            <person name="Ventura M."/>
            <person name="Milani C."/>
            <person name="Lugli G.A."/>
        </authorList>
    </citation>
    <scope>NUCLEOTIDE SEQUENCE [LARGE SCALE GENOMIC DNA]</scope>
    <source>
        <strain evidence="6 7">LMG 11597</strain>
    </source>
</reference>
<feature type="compositionally biased region" description="Basic and acidic residues" evidence="5">
    <location>
        <begin position="265"/>
        <end position="275"/>
    </location>
</feature>
<keyword evidence="4" id="KW-0460">Magnesium</keyword>
<dbReference type="Proteomes" id="UP000029055">
    <property type="component" value="Unassembled WGS sequence"/>
</dbReference>
<feature type="binding site" evidence="4">
    <location>
        <position position="212"/>
    </location>
    <ligand>
        <name>Mg(2+)</name>
        <dbReference type="ChEBI" id="CHEBI:18420"/>
    </ligand>
</feature>
<keyword evidence="4" id="KW-0479">Metal-binding</keyword>
<evidence type="ECO:0000313" key="6">
    <source>
        <dbReference type="EMBL" id="KFJ05018.1"/>
    </source>
</evidence>
<dbReference type="SFLD" id="SFLDG01139">
    <property type="entry name" value="C2.A:_Pyridoxal_Phosphate_Phos"/>
    <property type="match status" value="1"/>
</dbReference>
<dbReference type="SFLD" id="SFLDS00003">
    <property type="entry name" value="Haloacid_Dehalogenase"/>
    <property type="match status" value="1"/>
</dbReference>
<keyword evidence="6" id="KW-0378">Hydrolase</keyword>
<dbReference type="Pfam" id="PF13344">
    <property type="entry name" value="Hydrolase_6"/>
    <property type="match status" value="1"/>
</dbReference>
<comment type="caution">
    <text evidence="6">The sequence shown here is derived from an EMBL/GenBank/DDBJ whole genome shotgun (WGS) entry which is preliminary data.</text>
</comment>
<accession>A0A087EB67</accession>
<dbReference type="PIRSF" id="PIRSF000915">
    <property type="entry name" value="PGP-type_phosphatase"/>
    <property type="match status" value="1"/>
</dbReference>
<dbReference type="RefSeq" id="WP_233419496.1">
    <property type="nucleotide sequence ID" value="NZ_JAZHTW010000008.1"/>
</dbReference>
<feature type="binding site" evidence="4">
    <location>
        <position position="16"/>
    </location>
    <ligand>
        <name>Mg(2+)</name>
        <dbReference type="ChEBI" id="CHEBI:18420"/>
    </ligand>
</feature>
<dbReference type="EC" id="3.1.3.5" evidence="6"/>
<proteinExistence type="inferred from homology"/>
<comment type="similarity">
    <text evidence="1">Belongs to the HAD-like hydrolase superfamily.</text>
</comment>
<feature type="binding site" evidence="4">
    <location>
        <position position="18"/>
    </location>
    <ligand>
        <name>Mg(2+)</name>
        <dbReference type="ChEBI" id="CHEBI:18420"/>
    </ligand>
</feature>
<dbReference type="eggNOG" id="COG0647">
    <property type="taxonomic scope" value="Bacteria"/>
</dbReference>
<evidence type="ECO:0000256" key="5">
    <source>
        <dbReference type="SAM" id="MobiDB-lite"/>
    </source>
</evidence>
<dbReference type="InterPro" id="IPR036412">
    <property type="entry name" value="HAD-like_sf"/>
</dbReference>
<comment type="cofactor">
    <cofactor evidence="4">
        <name>Mg(2+)</name>
        <dbReference type="ChEBI" id="CHEBI:18420"/>
    </cofactor>
    <text evidence="4">Divalent metal ions. Mg(2+) is the most effective.</text>
</comment>
<feature type="compositionally biased region" description="Low complexity" evidence="5">
    <location>
        <begin position="278"/>
        <end position="294"/>
    </location>
</feature>
<dbReference type="CDD" id="cd07530">
    <property type="entry name" value="HAD_Pase_UmpH-like"/>
    <property type="match status" value="1"/>
</dbReference>
<dbReference type="Pfam" id="PF13242">
    <property type="entry name" value="Hydrolase_like"/>
    <property type="match status" value="1"/>
</dbReference>
<dbReference type="GO" id="GO:0046872">
    <property type="term" value="F:metal ion binding"/>
    <property type="evidence" value="ECO:0007669"/>
    <property type="project" value="UniProtKB-KW"/>
</dbReference>
<dbReference type="EMBL" id="JGZR01000002">
    <property type="protein sequence ID" value="KFJ05018.1"/>
    <property type="molecule type" value="Genomic_DNA"/>
</dbReference>
<keyword evidence="7" id="KW-1185">Reference proteome</keyword>
<protein>
    <submittedName>
        <fullName evidence="6">HAD-superfamily hydrolase</fullName>
        <ecNumber evidence="6">3.1.3.5</ecNumber>
    </submittedName>
</protein>
<dbReference type="PANTHER" id="PTHR19288">
    <property type="entry name" value="4-NITROPHENYLPHOSPHATASE-RELATED"/>
    <property type="match status" value="1"/>
</dbReference>
<dbReference type="Gene3D" id="3.40.50.1000">
    <property type="entry name" value="HAD superfamily/HAD-like"/>
    <property type="match status" value="2"/>
</dbReference>
<dbReference type="NCBIfam" id="TIGR01460">
    <property type="entry name" value="HAD-SF-IIA"/>
    <property type="match status" value="1"/>
</dbReference>